<gene>
    <name evidence="4" type="ORF">ABXR19_06460</name>
</gene>
<dbReference type="Proteomes" id="UP001549691">
    <property type="component" value="Unassembled WGS sequence"/>
</dbReference>
<feature type="transmembrane region" description="Helical" evidence="2">
    <location>
        <begin position="67"/>
        <end position="87"/>
    </location>
</feature>
<evidence type="ECO:0000256" key="1">
    <source>
        <dbReference type="ARBA" id="ARBA00005801"/>
    </source>
</evidence>
<dbReference type="RefSeq" id="WP_354600286.1">
    <property type="nucleotide sequence ID" value="NZ_JBEWZI010000005.1"/>
</dbReference>
<reference evidence="4 5" key="1">
    <citation type="submission" date="2024-07" db="EMBL/GenBank/DDBJ databases">
        <title>Uliginosibacterium flavum JJ3220;KACC:17644.</title>
        <authorList>
            <person name="Kim M.K."/>
        </authorList>
    </citation>
    <scope>NUCLEOTIDE SEQUENCE [LARGE SCALE GENOMIC DNA]</scope>
    <source>
        <strain evidence="4 5">KACC:17644</strain>
    </source>
</reference>
<dbReference type="EMBL" id="JBEWZI010000005">
    <property type="protein sequence ID" value="MET7013824.1"/>
    <property type="molecule type" value="Genomic_DNA"/>
</dbReference>
<dbReference type="PANTHER" id="PTHR30487:SF0">
    <property type="entry name" value="PREPILIN LEADER PEPTIDASE_N-METHYLTRANSFERASE-RELATED"/>
    <property type="match status" value="1"/>
</dbReference>
<keyword evidence="2" id="KW-0812">Transmembrane</keyword>
<evidence type="ECO:0000313" key="5">
    <source>
        <dbReference type="Proteomes" id="UP001549691"/>
    </source>
</evidence>
<organism evidence="4 5">
    <name type="scientific">Uliginosibacterium flavum</name>
    <dbReference type="NCBI Taxonomy" id="1396831"/>
    <lineage>
        <taxon>Bacteria</taxon>
        <taxon>Pseudomonadati</taxon>
        <taxon>Pseudomonadota</taxon>
        <taxon>Betaproteobacteria</taxon>
        <taxon>Rhodocyclales</taxon>
        <taxon>Zoogloeaceae</taxon>
        <taxon>Uliginosibacterium</taxon>
    </lineage>
</organism>
<evidence type="ECO:0000256" key="2">
    <source>
        <dbReference type="SAM" id="Phobius"/>
    </source>
</evidence>
<accession>A0ABV2TIT2</accession>
<comment type="similarity">
    <text evidence="1">Belongs to the peptidase A24 family.</text>
</comment>
<sequence>MNTMRLLPWLLLTALLAAALWQDLISRRIPNRLVLLGLLAGLACNAFLPPGAGLFMANPGGLGLGKALLGLLSGGAMLLPLYLLRAMGAGDVKLMAAVGAFFGPLQAVGAALLTFLAGGLLALAAALFSRSLPQVFDNLRLMLLYLASGREAGLKMADAPTSGRLPYAVAIALGTVLQLLLARVEGWPFGL</sequence>
<dbReference type="Pfam" id="PF01478">
    <property type="entry name" value="Peptidase_A24"/>
    <property type="match status" value="1"/>
</dbReference>
<dbReference type="GO" id="GO:0004190">
    <property type="term" value="F:aspartic-type endopeptidase activity"/>
    <property type="evidence" value="ECO:0007669"/>
    <property type="project" value="UniProtKB-EC"/>
</dbReference>
<evidence type="ECO:0000313" key="4">
    <source>
        <dbReference type="EMBL" id="MET7013824.1"/>
    </source>
</evidence>
<comment type="caution">
    <text evidence="4">The sequence shown here is derived from an EMBL/GenBank/DDBJ whole genome shotgun (WGS) entry which is preliminary data.</text>
</comment>
<name>A0ABV2TIT2_9RHOO</name>
<dbReference type="InterPro" id="IPR050882">
    <property type="entry name" value="Prepilin_peptidase/N-MTase"/>
</dbReference>
<keyword evidence="4" id="KW-0378">Hydrolase</keyword>
<feature type="transmembrane region" description="Helical" evidence="2">
    <location>
        <begin position="165"/>
        <end position="184"/>
    </location>
</feature>
<feature type="domain" description="Prepilin type IV endopeptidase peptidase" evidence="3">
    <location>
        <begin position="10"/>
        <end position="123"/>
    </location>
</feature>
<feature type="transmembrane region" description="Helical" evidence="2">
    <location>
        <begin position="107"/>
        <end position="128"/>
    </location>
</feature>
<evidence type="ECO:0000259" key="3">
    <source>
        <dbReference type="Pfam" id="PF01478"/>
    </source>
</evidence>
<keyword evidence="2" id="KW-0472">Membrane</keyword>
<feature type="transmembrane region" description="Helical" evidence="2">
    <location>
        <begin position="32"/>
        <end position="55"/>
    </location>
</feature>
<dbReference type="PANTHER" id="PTHR30487">
    <property type="entry name" value="TYPE 4 PREPILIN-LIKE PROTEINS LEADER PEPTIDE-PROCESSING ENZYME"/>
    <property type="match status" value="1"/>
</dbReference>
<keyword evidence="5" id="KW-1185">Reference proteome</keyword>
<dbReference type="Gene3D" id="1.20.120.1220">
    <property type="match status" value="1"/>
</dbReference>
<proteinExistence type="inferred from homology"/>
<keyword evidence="2" id="KW-1133">Transmembrane helix</keyword>
<dbReference type="EC" id="3.4.23.43" evidence="4"/>
<dbReference type="InterPro" id="IPR000045">
    <property type="entry name" value="Prepilin_IV_endopep_pep"/>
</dbReference>
<protein>
    <submittedName>
        <fullName evidence="4">Prepilin peptidase</fullName>
        <ecNumber evidence="4">3.4.23.43</ecNumber>
    </submittedName>
</protein>